<dbReference type="STRING" id="1033731.SAMN05444145_103240"/>
<dbReference type="SFLD" id="SFLDG01136">
    <property type="entry name" value="C1.6:_Phosphoserine_Phosphatas"/>
    <property type="match status" value="1"/>
</dbReference>
<evidence type="ECO:0000256" key="3">
    <source>
        <dbReference type="ARBA" id="ARBA00011881"/>
    </source>
</evidence>
<dbReference type="Gene3D" id="3.40.50.1000">
    <property type="entry name" value="HAD superfamily/HAD-like"/>
    <property type="match status" value="1"/>
</dbReference>
<keyword evidence="4 7" id="KW-0479">Metal-binding</keyword>
<dbReference type="Pfam" id="PF08282">
    <property type="entry name" value="Hydrolase_3"/>
    <property type="match status" value="1"/>
</dbReference>
<dbReference type="InterPro" id="IPR010023">
    <property type="entry name" value="KdsC_fam"/>
</dbReference>
<gene>
    <name evidence="8" type="ORF">SAMN05444145_103240</name>
</gene>
<dbReference type="Proteomes" id="UP000183253">
    <property type="component" value="Unassembled WGS sequence"/>
</dbReference>
<comment type="cofactor">
    <cofactor evidence="1 7">
        <name>Mg(2+)</name>
        <dbReference type="ChEBI" id="CHEBI:18420"/>
    </cofactor>
</comment>
<comment type="similarity">
    <text evidence="2">Belongs to the KdsC family.</text>
</comment>
<proteinExistence type="inferred from homology"/>
<evidence type="ECO:0000256" key="6">
    <source>
        <dbReference type="ARBA" id="ARBA00022842"/>
    </source>
</evidence>
<name>A0A1H4B574_9BACT</name>
<evidence type="ECO:0000313" key="9">
    <source>
        <dbReference type="Proteomes" id="UP000183253"/>
    </source>
</evidence>
<sequence>MGNFKEDIARCEAFVFDVDGVMTDGGIIPTADGDFIRRYNAKDGYALAYAIKMGYKVCIITGGRGRTLENRLRMLGIRHFYIDCMDKISALREYLANEGLDPQSVIYMGDDIPDLECMREVGIPVCPSDAAAEVIEASRYVSEFRGGEGAVRDIVEQVLRAHGDWARDSQGVTPSSLAASR</sequence>
<protein>
    <submittedName>
        <fullName evidence="8">3-deoxy-D-manno-octulosonate 8-phosphate phosphatase (KDO 8-P phosphatase)</fullName>
    </submittedName>
</protein>
<keyword evidence="5" id="KW-0378">Hydrolase</keyword>
<keyword evidence="9" id="KW-1185">Reference proteome</keyword>
<comment type="subunit">
    <text evidence="3">Homotetramer.</text>
</comment>
<dbReference type="NCBIfam" id="TIGR01670">
    <property type="entry name" value="KdsC-phosphatas"/>
    <property type="match status" value="1"/>
</dbReference>
<reference evidence="8 9" key="1">
    <citation type="submission" date="2016-10" db="EMBL/GenBank/DDBJ databases">
        <authorList>
            <person name="de Groot N.N."/>
        </authorList>
    </citation>
    <scope>NUCLEOTIDE SEQUENCE [LARGE SCALE GENOMIC DNA]</scope>
    <source>
        <strain evidence="8 9">DSM 25383</strain>
    </source>
</reference>
<evidence type="ECO:0000256" key="4">
    <source>
        <dbReference type="ARBA" id="ARBA00022723"/>
    </source>
</evidence>
<keyword evidence="6 7" id="KW-0460">Magnesium</keyword>
<dbReference type="SFLD" id="SFLDS00003">
    <property type="entry name" value="Haloacid_Dehalogenase"/>
    <property type="match status" value="1"/>
</dbReference>
<dbReference type="GO" id="GO:0016788">
    <property type="term" value="F:hydrolase activity, acting on ester bonds"/>
    <property type="evidence" value="ECO:0007669"/>
    <property type="project" value="InterPro"/>
</dbReference>
<dbReference type="PANTHER" id="PTHR21485">
    <property type="entry name" value="HAD SUPERFAMILY MEMBERS CMAS AND KDSC"/>
    <property type="match status" value="1"/>
</dbReference>
<dbReference type="RefSeq" id="WP_010261746.1">
    <property type="nucleotide sequence ID" value="NZ_CAEG01000010.1"/>
</dbReference>
<dbReference type="SUPFAM" id="SSF56784">
    <property type="entry name" value="HAD-like"/>
    <property type="match status" value="1"/>
</dbReference>
<evidence type="ECO:0000256" key="2">
    <source>
        <dbReference type="ARBA" id="ARBA00005893"/>
    </source>
</evidence>
<dbReference type="OrthoDB" id="9805604at2"/>
<feature type="binding site" evidence="7">
    <location>
        <position position="17"/>
    </location>
    <ligand>
        <name>Mg(2+)</name>
        <dbReference type="ChEBI" id="CHEBI:18420"/>
    </ligand>
</feature>
<dbReference type="InterPro" id="IPR023214">
    <property type="entry name" value="HAD_sf"/>
</dbReference>
<accession>A0A1H4B574</accession>
<dbReference type="GO" id="GO:0046872">
    <property type="term" value="F:metal ion binding"/>
    <property type="evidence" value="ECO:0007669"/>
    <property type="project" value="UniProtKB-KW"/>
</dbReference>
<dbReference type="PIRSF" id="PIRSF006118">
    <property type="entry name" value="KDO8-P_Ptase"/>
    <property type="match status" value="1"/>
</dbReference>
<feature type="binding site" evidence="7">
    <location>
        <position position="110"/>
    </location>
    <ligand>
        <name>Mg(2+)</name>
        <dbReference type="ChEBI" id="CHEBI:18420"/>
    </ligand>
</feature>
<evidence type="ECO:0000256" key="1">
    <source>
        <dbReference type="ARBA" id="ARBA00001946"/>
    </source>
</evidence>
<dbReference type="PANTHER" id="PTHR21485:SF3">
    <property type="entry name" value="N-ACYLNEURAMINATE CYTIDYLYLTRANSFERASE"/>
    <property type="match status" value="1"/>
</dbReference>
<evidence type="ECO:0000256" key="7">
    <source>
        <dbReference type="PIRSR" id="PIRSR006118-2"/>
    </source>
</evidence>
<feature type="binding site" evidence="7">
    <location>
        <position position="19"/>
    </location>
    <ligand>
        <name>substrate</name>
    </ligand>
</feature>
<evidence type="ECO:0000256" key="5">
    <source>
        <dbReference type="ARBA" id="ARBA00022801"/>
    </source>
</evidence>
<dbReference type="InterPro" id="IPR036412">
    <property type="entry name" value="HAD-like_sf"/>
</dbReference>
<dbReference type="AlphaFoldDB" id="A0A1H4B574"/>
<dbReference type="FunFam" id="3.40.50.1000:FF:000029">
    <property type="entry name" value="3-deoxy-D-manno-octulosonate 8-phosphate phosphatase KdsC"/>
    <property type="match status" value="1"/>
</dbReference>
<evidence type="ECO:0000313" key="8">
    <source>
        <dbReference type="EMBL" id="SEA43323.1"/>
    </source>
</evidence>
<organism evidence="8 9">
    <name type="scientific">Alistipes timonensis JC136</name>
    <dbReference type="NCBI Taxonomy" id="1033731"/>
    <lineage>
        <taxon>Bacteria</taxon>
        <taxon>Pseudomonadati</taxon>
        <taxon>Bacteroidota</taxon>
        <taxon>Bacteroidia</taxon>
        <taxon>Bacteroidales</taxon>
        <taxon>Rikenellaceae</taxon>
        <taxon>Alistipes</taxon>
    </lineage>
</organism>
<dbReference type="SFLD" id="SFLDG01138">
    <property type="entry name" value="C1.6.2:_Deoxy-d-mannose-octulo"/>
    <property type="match status" value="1"/>
</dbReference>
<dbReference type="InterPro" id="IPR050793">
    <property type="entry name" value="CMP-NeuNAc_synthase"/>
</dbReference>
<dbReference type="EMBL" id="FNRI01000003">
    <property type="protein sequence ID" value="SEA43323.1"/>
    <property type="molecule type" value="Genomic_DNA"/>
</dbReference>
<dbReference type="GO" id="GO:0008781">
    <property type="term" value="F:N-acylneuraminate cytidylyltransferase activity"/>
    <property type="evidence" value="ECO:0007669"/>
    <property type="project" value="TreeGrafter"/>
</dbReference>